<keyword evidence="2" id="KW-1185">Reference proteome</keyword>
<dbReference type="RefSeq" id="WP_114003193.1">
    <property type="nucleotide sequence ID" value="NZ_QGDC01000001.1"/>
</dbReference>
<dbReference type="AlphaFoldDB" id="A0A367GT96"/>
<organism evidence="1 2">
    <name type="scientific">Mucilaginibacter hurinus</name>
    <dbReference type="NCBI Taxonomy" id="2201324"/>
    <lineage>
        <taxon>Bacteria</taxon>
        <taxon>Pseudomonadati</taxon>
        <taxon>Bacteroidota</taxon>
        <taxon>Sphingobacteriia</taxon>
        <taxon>Sphingobacteriales</taxon>
        <taxon>Sphingobacteriaceae</taxon>
        <taxon>Mucilaginibacter</taxon>
    </lineage>
</organism>
<evidence type="ECO:0000313" key="1">
    <source>
        <dbReference type="EMBL" id="RCH56295.1"/>
    </source>
</evidence>
<sequence length="132" mass="14341">MRLLLKSVFFLSFFLLGGYGYLHANSNHSDHCHSNRKIVAIAVSSTAAPARAAITGGLLNTNQTGNTFCGEETETEEVESSAGKRFIELSDYFTVFRPPMPGSPPQGGLTFTPVQASFPSSSRHILLHVIRI</sequence>
<reference evidence="1 2" key="1">
    <citation type="submission" date="2018-05" db="EMBL/GenBank/DDBJ databases">
        <title>Mucilaginibacter hurinus sp. nov., isolated from briquette warehouse soil.</title>
        <authorList>
            <person name="Choi L."/>
        </authorList>
    </citation>
    <scope>NUCLEOTIDE SEQUENCE [LARGE SCALE GENOMIC DNA]</scope>
    <source>
        <strain evidence="1 2">ZR32</strain>
    </source>
</reference>
<gene>
    <name evidence="1" type="ORF">DJ568_00060</name>
</gene>
<name>A0A367GT96_9SPHI</name>
<comment type="caution">
    <text evidence="1">The sequence shown here is derived from an EMBL/GenBank/DDBJ whole genome shotgun (WGS) entry which is preliminary data.</text>
</comment>
<dbReference type="EMBL" id="QGDC01000001">
    <property type="protein sequence ID" value="RCH56295.1"/>
    <property type="molecule type" value="Genomic_DNA"/>
</dbReference>
<accession>A0A367GT96</accession>
<protein>
    <submittedName>
        <fullName evidence="1">Uncharacterized protein</fullName>
    </submittedName>
</protein>
<evidence type="ECO:0000313" key="2">
    <source>
        <dbReference type="Proteomes" id="UP000253209"/>
    </source>
</evidence>
<dbReference type="Proteomes" id="UP000253209">
    <property type="component" value="Unassembled WGS sequence"/>
</dbReference>
<proteinExistence type="predicted"/>